<keyword evidence="4" id="KW-0489">Methyltransferase</keyword>
<keyword evidence="2" id="KW-0949">S-adenosyl-L-methionine</keyword>
<dbReference type="CDD" id="cd02440">
    <property type="entry name" value="AdoMet_MTases"/>
    <property type="match status" value="1"/>
</dbReference>
<dbReference type="EMBL" id="DQWE01000031">
    <property type="protein sequence ID" value="HDI82286.1"/>
    <property type="molecule type" value="Genomic_DNA"/>
</dbReference>
<dbReference type="PANTHER" id="PTHR43675">
    <property type="entry name" value="ARSENITE METHYLTRANSFERASE"/>
    <property type="match status" value="1"/>
</dbReference>
<keyword evidence="1" id="KW-0808">Transferase</keyword>
<gene>
    <name evidence="4" type="ORF">ENF18_00660</name>
</gene>
<accession>A0A7C0VAW7</accession>
<sequence length="244" mass="28745">MYVWFTDEGIWKLLKGILSPDREKVCELVERIIELTGIEPGARVLDISSREGYFTIEFAKRGFKVTSIEVMKPFIESAKKLAKKEGLQIEFINDDIRNFSRSEYYDLIIHTSVPFGYFEEREDDFRVIKNMFRSLKNGGKFLLLLNGKELSLKKFLKKEWMNIKHTYYLIENTITENWESIITHWTVLKYRKRIEFDTKMRLFSGTEIYSILLHSGFHQIKLLGSLKGIPYNEDAVDLFALATK</sequence>
<dbReference type="Gene3D" id="2.20.25.110">
    <property type="entry name" value="S-adenosyl-L-methionine-dependent methyltransferases"/>
    <property type="match status" value="1"/>
</dbReference>
<protein>
    <submittedName>
        <fullName evidence="4">Class I SAM-dependent methyltransferase</fullName>
    </submittedName>
</protein>
<dbReference type="InterPro" id="IPR026669">
    <property type="entry name" value="Arsenite_MeTrfase-like"/>
</dbReference>
<evidence type="ECO:0000256" key="2">
    <source>
        <dbReference type="ARBA" id="ARBA00022691"/>
    </source>
</evidence>
<dbReference type="Proteomes" id="UP000885847">
    <property type="component" value="Unassembled WGS sequence"/>
</dbReference>
<comment type="caution">
    <text evidence="4">The sequence shown here is derived from an EMBL/GenBank/DDBJ whole genome shotgun (WGS) entry which is preliminary data.</text>
</comment>
<evidence type="ECO:0000259" key="3">
    <source>
        <dbReference type="Pfam" id="PF13649"/>
    </source>
</evidence>
<feature type="domain" description="Methyltransferase" evidence="3">
    <location>
        <begin position="44"/>
        <end position="139"/>
    </location>
</feature>
<dbReference type="SUPFAM" id="SSF53335">
    <property type="entry name" value="S-adenosyl-L-methionine-dependent methyltransferases"/>
    <property type="match status" value="1"/>
</dbReference>
<dbReference type="GO" id="GO:0008168">
    <property type="term" value="F:methyltransferase activity"/>
    <property type="evidence" value="ECO:0007669"/>
    <property type="project" value="UniProtKB-KW"/>
</dbReference>
<name>A0A7C0VAW7_UNCW3</name>
<dbReference type="PANTHER" id="PTHR43675:SF8">
    <property type="entry name" value="ARSENITE METHYLTRANSFERASE"/>
    <property type="match status" value="1"/>
</dbReference>
<reference evidence="4" key="1">
    <citation type="journal article" date="2020" name="mSystems">
        <title>Genome- and Community-Level Interaction Insights into Carbon Utilization and Element Cycling Functions of Hydrothermarchaeota in Hydrothermal Sediment.</title>
        <authorList>
            <person name="Zhou Z."/>
            <person name="Liu Y."/>
            <person name="Xu W."/>
            <person name="Pan J."/>
            <person name="Luo Z.H."/>
            <person name="Li M."/>
        </authorList>
    </citation>
    <scope>NUCLEOTIDE SEQUENCE [LARGE SCALE GENOMIC DNA]</scope>
    <source>
        <strain evidence="4">HyVt-102</strain>
    </source>
</reference>
<dbReference type="GO" id="GO:0032259">
    <property type="term" value="P:methylation"/>
    <property type="evidence" value="ECO:0007669"/>
    <property type="project" value="UniProtKB-KW"/>
</dbReference>
<dbReference type="Pfam" id="PF13649">
    <property type="entry name" value="Methyltransf_25"/>
    <property type="match status" value="1"/>
</dbReference>
<evidence type="ECO:0000256" key="1">
    <source>
        <dbReference type="ARBA" id="ARBA00022679"/>
    </source>
</evidence>
<dbReference type="InterPro" id="IPR041698">
    <property type="entry name" value="Methyltransf_25"/>
</dbReference>
<organism evidence="4">
    <name type="scientific">candidate division WOR-3 bacterium</name>
    <dbReference type="NCBI Taxonomy" id="2052148"/>
    <lineage>
        <taxon>Bacteria</taxon>
        <taxon>Bacteria division WOR-3</taxon>
    </lineage>
</organism>
<proteinExistence type="predicted"/>
<evidence type="ECO:0000313" key="4">
    <source>
        <dbReference type="EMBL" id="HDI82286.1"/>
    </source>
</evidence>
<dbReference type="Gene3D" id="3.40.50.150">
    <property type="entry name" value="Vaccinia Virus protein VP39"/>
    <property type="match status" value="1"/>
</dbReference>
<dbReference type="AlphaFoldDB" id="A0A7C0VAW7"/>
<dbReference type="InterPro" id="IPR029063">
    <property type="entry name" value="SAM-dependent_MTases_sf"/>
</dbReference>